<feature type="domain" description="GST N-terminal" evidence="1">
    <location>
        <begin position="2"/>
        <end position="73"/>
    </location>
</feature>
<evidence type="ECO:0000313" key="3">
    <source>
        <dbReference type="Proteomes" id="UP000230002"/>
    </source>
</evidence>
<dbReference type="SUPFAM" id="SSF47616">
    <property type="entry name" value="GST C-terminal domain-like"/>
    <property type="match status" value="1"/>
</dbReference>
<keyword evidence="3" id="KW-1185">Reference proteome</keyword>
<dbReference type="InterPro" id="IPR004045">
    <property type="entry name" value="Glutathione_S-Trfase_N"/>
</dbReference>
<dbReference type="InterPro" id="IPR036282">
    <property type="entry name" value="Glutathione-S-Trfase_C_sf"/>
</dbReference>
<dbReference type="Proteomes" id="UP000230002">
    <property type="component" value="Unassembled WGS sequence"/>
</dbReference>
<gene>
    <name evidence="2" type="ORF">GSI_06739</name>
</gene>
<comment type="caution">
    <text evidence="2">The sequence shown here is derived from an EMBL/GenBank/DDBJ whole genome shotgun (WGS) entry which is preliminary data.</text>
</comment>
<dbReference type="SUPFAM" id="SSF52833">
    <property type="entry name" value="Thioredoxin-like"/>
    <property type="match status" value="1"/>
</dbReference>
<dbReference type="AlphaFoldDB" id="A0A2G8SE40"/>
<dbReference type="InterPro" id="IPR036249">
    <property type="entry name" value="Thioredoxin-like_sf"/>
</dbReference>
<sequence>MSVWAAAPELAIAELGYPEGAIETKVINLAEGANFSPEFLKINPHATLPTLAADNKTYVSTKDVVSYLVDNAPKTVAKGTAFIDTIHEDKYDPNAPLLLSRNDEELKAAAGGFPFQFVQNRQNSLDKHADLPEAAEFRAFYEAKKAANGGILAIYKGAVPEEAKQGFFEHSIAHWQTITNFILVDLPAKLPESGFLGGQTPGEDDFHLAAWLVRVAFLTGATNDKDGYKALEKETKEPVPAKVAAYWQAWAERPSFKKVYQNGLH</sequence>
<evidence type="ECO:0000259" key="1">
    <source>
        <dbReference type="Pfam" id="PF13417"/>
    </source>
</evidence>
<dbReference type="Pfam" id="PF13417">
    <property type="entry name" value="GST_N_3"/>
    <property type="match status" value="1"/>
</dbReference>
<dbReference type="Gene3D" id="3.40.30.10">
    <property type="entry name" value="Glutaredoxin"/>
    <property type="match status" value="1"/>
</dbReference>
<reference evidence="2 3" key="1">
    <citation type="journal article" date="2015" name="Sci. Rep.">
        <title>Chromosome-level genome map provides insights into diverse defense mechanisms in the medicinal fungus Ganoderma sinense.</title>
        <authorList>
            <person name="Zhu Y."/>
            <person name="Xu J."/>
            <person name="Sun C."/>
            <person name="Zhou S."/>
            <person name="Xu H."/>
            <person name="Nelson D.R."/>
            <person name="Qian J."/>
            <person name="Song J."/>
            <person name="Luo H."/>
            <person name="Xiang L."/>
            <person name="Li Y."/>
            <person name="Xu Z."/>
            <person name="Ji A."/>
            <person name="Wang L."/>
            <person name="Lu S."/>
            <person name="Hayward A."/>
            <person name="Sun W."/>
            <person name="Li X."/>
            <person name="Schwartz D.C."/>
            <person name="Wang Y."/>
            <person name="Chen S."/>
        </authorList>
    </citation>
    <scope>NUCLEOTIDE SEQUENCE [LARGE SCALE GENOMIC DNA]</scope>
    <source>
        <strain evidence="2 3">ZZ0214-1</strain>
    </source>
</reference>
<dbReference type="EMBL" id="AYKW01000012">
    <property type="protein sequence ID" value="PIL32035.1"/>
    <property type="molecule type" value="Genomic_DNA"/>
</dbReference>
<dbReference type="STRING" id="1077348.A0A2G8SE40"/>
<proteinExistence type="predicted"/>
<name>A0A2G8SE40_9APHY</name>
<protein>
    <recommendedName>
        <fullName evidence="1">GST N-terminal domain-containing protein</fullName>
    </recommendedName>
</protein>
<accession>A0A2G8SE40</accession>
<evidence type="ECO:0000313" key="2">
    <source>
        <dbReference type="EMBL" id="PIL32035.1"/>
    </source>
</evidence>
<organism evidence="2 3">
    <name type="scientific">Ganoderma sinense ZZ0214-1</name>
    <dbReference type="NCBI Taxonomy" id="1077348"/>
    <lineage>
        <taxon>Eukaryota</taxon>
        <taxon>Fungi</taxon>
        <taxon>Dikarya</taxon>
        <taxon>Basidiomycota</taxon>
        <taxon>Agaricomycotina</taxon>
        <taxon>Agaricomycetes</taxon>
        <taxon>Polyporales</taxon>
        <taxon>Polyporaceae</taxon>
        <taxon>Ganoderma</taxon>
    </lineage>
</organism>
<dbReference type="OrthoDB" id="412788at2759"/>